<dbReference type="GO" id="GO:0009073">
    <property type="term" value="P:aromatic amino acid family biosynthetic process"/>
    <property type="evidence" value="ECO:0007669"/>
    <property type="project" value="UniProtKB-KW"/>
</dbReference>
<keyword evidence="3" id="KW-0028">Amino-acid biosynthesis</keyword>
<protein>
    <recommendedName>
        <fullName evidence="2">shikimate dehydrogenase (NADP(+))</fullName>
        <ecNumber evidence="2">1.1.1.25</ecNumber>
    </recommendedName>
</protein>
<dbReference type="NCBIfam" id="NF001310">
    <property type="entry name" value="PRK00258.1-2"/>
    <property type="match status" value="1"/>
</dbReference>
<evidence type="ECO:0000256" key="5">
    <source>
        <dbReference type="ARBA" id="ARBA00023002"/>
    </source>
</evidence>
<comment type="catalytic activity">
    <reaction evidence="7">
        <text>shikimate + NADP(+) = 3-dehydroshikimate + NADPH + H(+)</text>
        <dbReference type="Rhea" id="RHEA:17737"/>
        <dbReference type="ChEBI" id="CHEBI:15378"/>
        <dbReference type="ChEBI" id="CHEBI:16630"/>
        <dbReference type="ChEBI" id="CHEBI:36208"/>
        <dbReference type="ChEBI" id="CHEBI:57783"/>
        <dbReference type="ChEBI" id="CHEBI:58349"/>
        <dbReference type="EC" id="1.1.1.25"/>
    </reaction>
</comment>
<dbReference type="InterPro" id="IPR022893">
    <property type="entry name" value="Shikimate_DH_fam"/>
</dbReference>
<comment type="caution">
    <text evidence="11">The sequence shown here is derived from an EMBL/GenBank/DDBJ whole genome shotgun (WGS) entry which is preliminary data.</text>
</comment>
<organism evidence="11 12">
    <name type="scientific">Pleionea mediterranea</name>
    <dbReference type="NCBI Taxonomy" id="523701"/>
    <lineage>
        <taxon>Bacteria</taxon>
        <taxon>Pseudomonadati</taxon>
        <taxon>Pseudomonadota</taxon>
        <taxon>Gammaproteobacteria</taxon>
        <taxon>Oceanospirillales</taxon>
        <taxon>Pleioneaceae</taxon>
        <taxon>Pleionea</taxon>
    </lineage>
</organism>
<dbReference type="SUPFAM" id="SSF51735">
    <property type="entry name" value="NAD(P)-binding Rossmann-fold domains"/>
    <property type="match status" value="1"/>
</dbReference>
<dbReference type="GO" id="GO:0008652">
    <property type="term" value="P:amino acid biosynthetic process"/>
    <property type="evidence" value="ECO:0007669"/>
    <property type="project" value="UniProtKB-KW"/>
</dbReference>
<gene>
    <name evidence="11" type="ORF">C8D97_10427</name>
</gene>
<dbReference type="GO" id="GO:0050661">
    <property type="term" value="F:NADP binding"/>
    <property type="evidence" value="ECO:0007669"/>
    <property type="project" value="InterPro"/>
</dbReference>
<dbReference type="UniPathway" id="UPA00053">
    <property type="reaction ID" value="UER00087"/>
</dbReference>
<dbReference type="GO" id="GO:0005829">
    <property type="term" value="C:cytosol"/>
    <property type="evidence" value="ECO:0007669"/>
    <property type="project" value="TreeGrafter"/>
</dbReference>
<dbReference type="PANTHER" id="PTHR21089:SF1">
    <property type="entry name" value="BIFUNCTIONAL 3-DEHYDROQUINATE DEHYDRATASE_SHIKIMATE DEHYDROGENASE, CHLOROPLASTIC"/>
    <property type="match status" value="1"/>
</dbReference>
<dbReference type="InterPro" id="IPR041121">
    <property type="entry name" value="SDH_C"/>
</dbReference>
<dbReference type="RefSeq" id="WP_170115156.1">
    <property type="nucleotide sequence ID" value="NZ_QGGU01000004.1"/>
</dbReference>
<dbReference type="EMBL" id="QGGU01000004">
    <property type="protein sequence ID" value="PWK52809.1"/>
    <property type="molecule type" value="Genomic_DNA"/>
</dbReference>
<evidence type="ECO:0000256" key="1">
    <source>
        <dbReference type="ARBA" id="ARBA00004871"/>
    </source>
</evidence>
<dbReference type="InterPro" id="IPR046346">
    <property type="entry name" value="Aminoacid_DH-like_N_sf"/>
</dbReference>
<dbReference type="GO" id="GO:0004764">
    <property type="term" value="F:shikimate 3-dehydrogenase (NADP+) activity"/>
    <property type="evidence" value="ECO:0007669"/>
    <property type="project" value="UniProtKB-EC"/>
</dbReference>
<evidence type="ECO:0000313" key="11">
    <source>
        <dbReference type="EMBL" id="PWK52809.1"/>
    </source>
</evidence>
<proteinExistence type="predicted"/>
<evidence type="ECO:0000256" key="6">
    <source>
        <dbReference type="ARBA" id="ARBA00023141"/>
    </source>
</evidence>
<dbReference type="GO" id="GO:0009423">
    <property type="term" value="P:chorismate biosynthetic process"/>
    <property type="evidence" value="ECO:0007669"/>
    <property type="project" value="UniProtKB-UniPathway"/>
</dbReference>
<evidence type="ECO:0000259" key="8">
    <source>
        <dbReference type="Pfam" id="PF01488"/>
    </source>
</evidence>
<dbReference type="InterPro" id="IPR006151">
    <property type="entry name" value="Shikm_DH/Glu-tRNA_Rdtase"/>
</dbReference>
<dbReference type="CDD" id="cd01065">
    <property type="entry name" value="NAD_bind_Shikimate_DH"/>
    <property type="match status" value="1"/>
</dbReference>
<dbReference type="InterPro" id="IPR013708">
    <property type="entry name" value="Shikimate_DH-bd_N"/>
</dbReference>
<dbReference type="PANTHER" id="PTHR21089">
    <property type="entry name" value="SHIKIMATE DEHYDROGENASE"/>
    <property type="match status" value="1"/>
</dbReference>
<evidence type="ECO:0000256" key="2">
    <source>
        <dbReference type="ARBA" id="ARBA00012962"/>
    </source>
</evidence>
<sequence length="282" mass="31032">MSELKTNTKRYAVIGNPVEHSLSPGIHQQFAAQFQPLDRAFSYEKILASQQGFATKVSSFFADGGLGMNVTLPFKHDAFQLCKQVSERVEQCQSVNTLYLNEQQQICGETTDGAGLLNDLKNKGMSTAGRQILVLGAGGAARSIIPELLAQQASVQLLNRTQANAEQLIKAFGSLGDITLCEKSTSGAPNNFDLIINTLPKDGEHWLEAYSIRSLSGTHVYDISYGERAEPFLQWCRDHKAYSVFDGWGMLVEQAALSFQLWHGLRPDTRMLIQQGSEGLSD</sequence>
<feature type="domain" description="Quinate/shikimate 5-dehydrogenase/glutamyl-tRNA reductase" evidence="8">
    <location>
        <begin position="126"/>
        <end position="175"/>
    </location>
</feature>
<evidence type="ECO:0000259" key="10">
    <source>
        <dbReference type="Pfam" id="PF18317"/>
    </source>
</evidence>
<evidence type="ECO:0000313" key="12">
    <source>
        <dbReference type="Proteomes" id="UP000245790"/>
    </source>
</evidence>
<evidence type="ECO:0000256" key="7">
    <source>
        <dbReference type="ARBA" id="ARBA00049442"/>
    </source>
</evidence>
<feature type="domain" description="Shikimate dehydrogenase substrate binding N-terminal" evidence="9">
    <location>
        <begin position="13"/>
        <end position="98"/>
    </location>
</feature>
<reference evidence="11 12" key="1">
    <citation type="submission" date="2018-05" db="EMBL/GenBank/DDBJ databases">
        <title>Genomic Encyclopedia of Type Strains, Phase IV (KMG-IV): sequencing the most valuable type-strain genomes for metagenomic binning, comparative biology and taxonomic classification.</title>
        <authorList>
            <person name="Goeker M."/>
        </authorList>
    </citation>
    <scope>NUCLEOTIDE SEQUENCE [LARGE SCALE GENOMIC DNA]</scope>
    <source>
        <strain evidence="11 12">DSM 25350</strain>
    </source>
</reference>
<dbReference type="Pfam" id="PF18317">
    <property type="entry name" value="SDH_C"/>
    <property type="match status" value="1"/>
</dbReference>
<dbReference type="Pfam" id="PF01488">
    <property type="entry name" value="Shikimate_DH"/>
    <property type="match status" value="1"/>
</dbReference>
<dbReference type="Pfam" id="PF08501">
    <property type="entry name" value="Shikimate_dh_N"/>
    <property type="match status" value="1"/>
</dbReference>
<evidence type="ECO:0000259" key="9">
    <source>
        <dbReference type="Pfam" id="PF08501"/>
    </source>
</evidence>
<evidence type="ECO:0000256" key="3">
    <source>
        <dbReference type="ARBA" id="ARBA00022605"/>
    </source>
</evidence>
<keyword evidence="12" id="KW-1185">Reference proteome</keyword>
<dbReference type="Proteomes" id="UP000245790">
    <property type="component" value="Unassembled WGS sequence"/>
</dbReference>
<dbReference type="Gene3D" id="3.40.50.720">
    <property type="entry name" value="NAD(P)-binding Rossmann-like Domain"/>
    <property type="match status" value="1"/>
</dbReference>
<comment type="pathway">
    <text evidence="1">Metabolic intermediate biosynthesis; chorismate biosynthesis; chorismate from D-erythrose 4-phosphate and phosphoenolpyruvate: step 4/7.</text>
</comment>
<dbReference type="InterPro" id="IPR036291">
    <property type="entry name" value="NAD(P)-bd_dom_sf"/>
</dbReference>
<dbReference type="InterPro" id="IPR011342">
    <property type="entry name" value="Shikimate_DH"/>
</dbReference>
<keyword evidence="5" id="KW-0560">Oxidoreductase</keyword>
<name>A0A316FW61_9GAMM</name>
<dbReference type="NCBIfam" id="TIGR00507">
    <property type="entry name" value="aroE"/>
    <property type="match status" value="1"/>
</dbReference>
<dbReference type="SUPFAM" id="SSF53223">
    <property type="entry name" value="Aminoacid dehydrogenase-like, N-terminal domain"/>
    <property type="match status" value="1"/>
</dbReference>
<dbReference type="GO" id="GO:0019632">
    <property type="term" value="P:shikimate metabolic process"/>
    <property type="evidence" value="ECO:0007669"/>
    <property type="project" value="InterPro"/>
</dbReference>
<evidence type="ECO:0000256" key="4">
    <source>
        <dbReference type="ARBA" id="ARBA00022857"/>
    </source>
</evidence>
<keyword evidence="4" id="KW-0521">NADP</keyword>
<feature type="domain" description="SDH C-terminal" evidence="10">
    <location>
        <begin position="247"/>
        <end position="269"/>
    </location>
</feature>
<keyword evidence="6" id="KW-0057">Aromatic amino acid biosynthesis</keyword>
<accession>A0A316FW61</accession>
<dbReference type="Gene3D" id="3.40.50.10860">
    <property type="entry name" value="Leucine Dehydrogenase, chain A, domain 1"/>
    <property type="match status" value="1"/>
</dbReference>
<dbReference type="EC" id="1.1.1.25" evidence="2"/>
<dbReference type="AlphaFoldDB" id="A0A316FW61"/>